<comment type="similarity">
    <text evidence="1 5">Belongs to the peptidase S8 family.</text>
</comment>
<gene>
    <name evidence="8" type="primary">mycP_4</name>
    <name evidence="8" type="ORF">GCM10009681_26310</name>
</gene>
<dbReference type="EMBL" id="BAAALS010000011">
    <property type="protein sequence ID" value="GAA1753949.1"/>
    <property type="molecule type" value="Genomic_DNA"/>
</dbReference>
<evidence type="ECO:0000256" key="2">
    <source>
        <dbReference type="ARBA" id="ARBA00022670"/>
    </source>
</evidence>
<keyword evidence="6" id="KW-0472">Membrane</keyword>
<dbReference type="GO" id="GO:0008233">
    <property type="term" value="F:peptidase activity"/>
    <property type="evidence" value="ECO:0007669"/>
    <property type="project" value="UniProtKB-KW"/>
</dbReference>
<evidence type="ECO:0000256" key="6">
    <source>
        <dbReference type="SAM" id="Phobius"/>
    </source>
</evidence>
<keyword evidence="3 5" id="KW-0378">Hydrolase</keyword>
<keyword evidence="2 5" id="KW-0645">Protease</keyword>
<dbReference type="InterPro" id="IPR015500">
    <property type="entry name" value="Peptidase_S8_subtilisin-rel"/>
</dbReference>
<dbReference type="SUPFAM" id="SSF52743">
    <property type="entry name" value="Subtilisin-like"/>
    <property type="match status" value="1"/>
</dbReference>
<proteinExistence type="inferred from homology"/>
<name>A0ABN2KDY7_9ACTN</name>
<evidence type="ECO:0000256" key="4">
    <source>
        <dbReference type="ARBA" id="ARBA00022825"/>
    </source>
</evidence>
<dbReference type="PANTHER" id="PTHR43806">
    <property type="entry name" value="PEPTIDASE S8"/>
    <property type="match status" value="1"/>
</dbReference>
<evidence type="ECO:0000313" key="8">
    <source>
        <dbReference type="EMBL" id="GAA1753949.1"/>
    </source>
</evidence>
<dbReference type="RefSeq" id="WP_344080842.1">
    <property type="nucleotide sequence ID" value="NZ_BAAALS010000011.1"/>
</dbReference>
<feature type="domain" description="Peptidase S8/S53" evidence="7">
    <location>
        <begin position="61"/>
        <end position="302"/>
    </location>
</feature>
<dbReference type="GO" id="GO:0006508">
    <property type="term" value="P:proteolysis"/>
    <property type="evidence" value="ECO:0007669"/>
    <property type="project" value="UniProtKB-KW"/>
</dbReference>
<evidence type="ECO:0000256" key="1">
    <source>
        <dbReference type="ARBA" id="ARBA00011073"/>
    </source>
</evidence>
<feature type="transmembrane region" description="Helical" evidence="6">
    <location>
        <begin position="338"/>
        <end position="359"/>
    </location>
</feature>
<feature type="active site" description="Charge relay system" evidence="5">
    <location>
        <position position="70"/>
    </location>
</feature>
<dbReference type="Pfam" id="PF00082">
    <property type="entry name" value="Peptidase_S8"/>
    <property type="match status" value="1"/>
</dbReference>
<keyword evidence="9" id="KW-1185">Reference proteome</keyword>
<keyword evidence="6" id="KW-1133">Transmembrane helix</keyword>
<dbReference type="Gene3D" id="3.40.50.200">
    <property type="entry name" value="Peptidase S8/S53 domain"/>
    <property type="match status" value="1"/>
</dbReference>
<evidence type="ECO:0000259" key="7">
    <source>
        <dbReference type="Pfam" id="PF00082"/>
    </source>
</evidence>
<dbReference type="PROSITE" id="PS51892">
    <property type="entry name" value="SUBTILASE"/>
    <property type="match status" value="1"/>
</dbReference>
<evidence type="ECO:0000256" key="3">
    <source>
        <dbReference type="ARBA" id="ARBA00022801"/>
    </source>
</evidence>
<feature type="active site" description="Charge relay system" evidence="5">
    <location>
        <position position="254"/>
    </location>
</feature>
<organism evidence="8 9">
    <name type="scientific">Luedemannella helvata</name>
    <dbReference type="NCBI Taxonomy" id="349315"/>
    <lineage>
        <taxon>Bacteria</taxon>
        <taxon>Bacillati</taxon>
        <taxon>Actinomycetota</taxon>
        <taxon>Actinomycetes</taxon>
        <taxon>Micromonosporales</taxon>
        <taxon>Micromonosporaceae</taxon>
        <taxon>Luedemannella</taxon>
    </lineage>
</organism>
<dbReference type="PANTHER" id="PTHR43806:SF11">
    <property type="entry name" value="CEREVISIN-RELATED"/>
    <property type="match status" value="1"/>
</dbReference>
<dbReference type="PRINTS" id="PR00723">
    <property type="entry name" value="SUBTILISIN"/>
</dbReference>
<keyword evidence="6" id="KW-0812">Transmembrane</keyword>
<keyword evidence="4 5" id="KW-0720">Serine protease</keyword>
<accession>A0ABN2KDY7</accession>
<evidence type="ECO:0000313" key="9">
    <source>
        <dbReference type="Proteomes" id="UP001500655"/>
    </source>
</evidence>
<feature type="active site" description="Charge relay system" evidence="5">
    <location>
        <position position="105"/>
    </location>
</feature>
<dbReference type="InterPro" id="IPR000209">
    <property type="entry name" value="Peptidase_S8/S53_dom"/>
</dbReference>
<dbReference type="InterPro" id="IPR050131">
    <property type="entry name" value="Peptidase_S8_subtilisin-like"/>
</dbReference>
<reference evidence="8 9" key="1">
    <citation type="journal article" date="2019" name="Int. J. Syst. Evol. Microbiol.">
        <title>The Global Catalogue of Microorganisms (GCM) 10K type strain sequencing project: providing services to taxonomists for standard genome sequencing and annotation.</title>
        <authorList>
            <consortium name="The Broad Institute Genomics Platform"/>
            <consortium name="The Broad Institute Genome Sequencing Center for Infectious Disease"/>
            <person name="Wu L."/>
            <person name="Ma J."/>
        </authorList>
    </citation>
    <scope>NUCLEOTIDE SEQUENCE [LARGE SCALE GENOMIC DNA]</scope>
    <source>
        <strain evidence="8 9">JCM 13249</strain>
    </source>
</reference>
<dbReference type="InterPro" id="IPR036852">
    <property type="entry name" value="Peptidase_S8/S53_dom_sf"/>
</dbReference>
<protein>
    <submittedName>
        <fullName evidence="8">Type VII secretion-associated serine protease mycosin</fullName>
    </submittedName>
</protein>
<sequence>MAEVNTGWGPSARRWLAAVLASLLAVLVAPPTPAVALDRIDKGQWYVDFLRLQEAHRLTQGGGVTVAVIDGGVGQHPDLAGNVLPGKDTRTGVEEPDARNDEDGHGTAMAGLVAAHGRILGVAPQATVLPVKNQSPSTPFGDIGTSIDWAVAQGAKVLSISQGSRDDSVTERRAVERAIAADVVIVASAGNTDRETRVKYPAAYPGVVAVGGVDRDGNHSKVSVRGFALVLCAPAEGISSTAPGGKYRVASGTSSATALVAGAVALVRAKFPELSAQEVIHRLTATADDRGRAGRDDEYGYGVVNIVRALTADVQPSAGAPTSGGSATGPAGGGSGRWVWVAGVAVLMGVLLVVGLLMAQRAGRG</sequence>
<dbReference type="Proteomes" id="UP001500655">
    <property type="component" value="Unassembled WGS sequence"/>
</dbReference>
<comment type="caution">
    <text evidence="8">The sequence shown here is derived from an EMBL/GenBank/DDBJ whole genome shotgun (WGS) entry which is preliminary data.</text>
</comment>
<evidence type="ECO:0000256" key="5">
    <source>
        <dbReference type="PROSITE-ProRule" id="PRU01240"/>
    </source>
</evidence>